<keyword evidence="3" id="KW-1185">Reference proteome</keyword>
<dbReference type="Proteomes" id="UP000619079">
    <property type="component" value="Unassembled WGS sequence"/>
</dbReference>
<dbReference type="AlphaFoldDB" id="A0A8J7LR28"/>
<dbReference type="Gene3D" id="3.30.70.2970">
    <property type="entry name" value="Protein of unknown function (DUF541), domain 2"/>
    <property type="match status" value="1"/>
</dbReference>
<feature type="chain" id="PRO_5035241449" evidence="1">
    <location>
        <begin position="25"/>
        <end position="235"/>
    </location>
</feature>
<dbReference type="Gene3D" id="3.30.110.170">
    <property type="entry name" value="Protein of unknown function (DUF541), domain 1"/>
    <property type="match status" value="1"/>
</dbReference>
<dbReference type="GO" id="GO:0006974">
    <property type="term" value="P:DNA damage response"/>
    <property type="evidence" value="ECO:0007669"/>
    <property type="project" value="TreeGrafter"/>
</dbReference>
<accession>A0A8J7LR28</accession>
<keyword evidence="1" id="KW-0732">Signal</keyword>
<dbReference type="PANTHER" id="PTHR34387:SF1">
    <property type="entry name" value="PERIPLASMIC IMMUNOGENIC PROTEIN"/>
    <property type="match status" value="1"/>
</dbReference>
<dbReference type="PANTHER" id="PTHR34387">
    <property type="entry name" value="SLR1258 PROTEIN"/>
    <property type="match status" value="1"/>
</dbReference>
<reference evidence="2" key="1">
    <citation type="submission" date="2020-12" db="EMBL/GenBank/DDBJ databases">
        <title>Sedimentitalea sp. nov., isolated from sand in Incheon.</title>
        <authorList>
            <person name="Kim W."/>
        </authorList>
    </citation>
    <scope>NUCLEOTIDE SEQUENCE</scope>
    <source>
        <strain evidence="2">CAU 1593</strain>
    </source>
</reference>
<sequence length="235" mass="24612">MGLKPRDLLASALISLALAAPAWADSDERRIAVTGEGRVEAVPDMASVTLGVTNEAEEAGDAMQATSDAVWRILDRLTEMGLESRDVQTSRFALSPVWSRRTESDSDRPRITGFTASNMVMVRVRDLDRLGALLDAVVSDGANDFNGLSFGVQESDALQDEALAAAVADATKKARLLTDAAGVTLGPVVSITEQGSGAPRPMMMEMAAARDSGAPVAAGEVTLSASVSMVFAIED</sequence>
<dbReference type="InterPro" id="IPR007497">
    <property type="entry name" value="SIMPL/DUF541"/>
</dbReference>
<dbReference type="Pfam" id="PF04402">
    <property type="entry name" value="SIMPL"/>
    <property type="match status" value="1"/>
</dbReference>
<evidence type="ECO:0000256" key="1">
    <source>
        <dbReference type="SAM" id="SignalP"/>
    </source>
</evidence>
<feature type="signal peptide" evidence="1">
    <location>
        <begin position="1"/>
        <end position="24"/>
    </location>
</feature>
<organism evidence="2 3">
    <name type="scientific">Sedimentitalea arenosa</name>
    <dbReference type="NCBI Taxonomy" id="2798803"/>
    <lineage>
        <taxon>Bacteria</taxon>
        <taxon>Pseudomonadati</taxon>
        <taxon>Pseudomonadota</taxon>
        <taxon>Alphaproteobacteria</taxon>
        <taxon>Rhodobacterales</taxon>
        <taxon>Paracoccaceae</taxon>
        <taxon>Sedimentitalea</taxon>
    </lineage>
</organism>
<comment type="caution">
    <text evidence="2">The sequence shown here is derived from an EMBL/GenBank/DDBJ whole genome shotgun (WGS) entry which is preliminary data.</text>
</comment>
<dbReference type="InterPro" id="IPR052022">
    <property type="entry name" value="26kDa_periplasmic_antigen"/>
</dbReference>
<protein>
    <submittedName>
        <fullName evidence="2">SIMPL domain-containing protein</fullName>
    </submittedName>
</protein>
<evidence type="ECO:0000313" key="3">
    <source>
        <dbReference type="Proteomes" id="UP000619079"/>
    </source>
</evidence>
<gene>
    <name evidence="2" type="ORF">JF290_02520</name>
</gene>
<proteinExistence type="predicted"/>
<name>A0A8J7LR28_9RHOB</name>
<dbReference type="EMBL" id="JAELVR010000001">
    <property type="protein sequence ID" value="MBJ6370389.1"/>
    <property type="molecule type" value="Genomic_DNA"/>
</dbReference>
<dbReference type="RefSeq" id="WP_199023149.1">
    <property type="nucleotide sequence ID" value="NZ_JAELVR010000001.1"/>
</dbReference>
<evidence type="ECO:0000313" key="2">
    <source>
        <dbReference type="EMBL" id="MBJ6370389.1"/>
    </source>
</evidence>